<evidence type="ECO:0000259" key="2">
    <source>
        <dbReference type="Pfam" id="PF18962"/>
    </source>
</evidence>
<dbReference type="NCBIfam" id="TIGR04183">
    <property type="entry name" value="Por_Secre_tail"/>
    <property type="match status" value="1"/>
</dbReference>
<gene>
    <name evidence="3" type="ORF">OM075_12960</name>
</gene>
<name>A0AAE3SGK2_9BACT</name>
<protein>
    <submittedName>
        <fullName evidence="3">T9SS type A sorting domain-containing protein</fullName>
    </submittedName>
</protein>
<dbReference type="RefSeq" id="WP_301190947.1">
    <property type="nucleotide sequence ID" value="NZ_JAPDPJ010000028.1"/>
</dbReference>
<sequence length="417" mass="46480">MKRSLLVLLMVFTSVFCFSQAESDILKRLFIGPEELVKQSEELISLSVDAVWYASGVTGYTTTTGTLTQNTSNYDLWTYSASPNDKMVLNYANGDVIEFIFTEIDGFVNGDEEDFKLSHAMDFTSYISGQMNLRIQSQTGPQNDRIEWSRVITGTTTIDNTSFTVNIVNDGYKNVVNEHGIALGDFYNETSGTVMESTTTYNINESYFTQIGHNSNQGIYVQSRQIKNSNSASGTFGTYQYSNVDCFWVGGTSLYEDAYEGVYNEVIENYNWMAQGSIFKNDEYYGSVIYDRPIVNYTRGAYIIADCNGGIKYNLYPALIPTALSVQSNEYAANTTLSLYPNPATSTVNILFDIPVASKVELVLFNQNGTRVKTLVSENKVAGENAIDWPINDLPSGVYLLQISTAQTKITQKLVKL</sequence>
<dbReference type="AlphaFoldDB" id="A0AAE3SGK2"/>
<feature type="chain" id="PRO_5042258231" evidence="1">
    <location>
        <begin position="24"/>
        <end position="417"/>
    </location>
</feature>
<comment type="caution">
    <text evidence="3">The sequence shown here is derived from an EMBL/GenBank/DDBJ whole genome shotgun (WGS) entry which is preliminary data.</text>
</comment>
<feature type="domain" description="Secretion system C-terminal sorting" evidence="2">
    <location>
        <begin position="339"/>
        <end position="415"/>
    </location>
</feature>
<proteinExistence type="predicted"/>
<dbReference type="Proteomes" id="UP001209229">
    <property type="component" value="Unassembled WGS sequence"/>
</dbReference>
<evidence type="ECO:0000256" key="1">
    <source>
        <dbReference type="SAM" id="SignalP"/>
    </source>
</evidence>
<keyword evidence="1" id="KW-0732">Signal</keyword>
<reference evidence="3" key="1">
    <citation type="submission" date="2022-10" db="EMBL/GenBank/DDBJ databases">
        <authorList>
            <person name="Yu W.X."/>
        </authorList>
    </citation>
    <scope>NUCLEOTIDE SEQUENCE</scope>
    <source>
        <strain evidence="3">AAT</strain>
    </source>
</reference>
<organism evidence="3 4">
    <name type="scientific">Plebeiibacterium sediminum</name>
    <dbReference type="NCBI Taxonomy" id="2992112"/>
    <lineage>
        <taxon>Bacteria</taxon>
        <taxon>Pseudomonadati</taxon>
        <taxon>Bacteroidota</taxon>
        <taxon>Bacteroidia</taxon>
        <taxon>Marinilabiliales</taxon>
        <taxon>Marinilabiliaceae</taxon>
        <taxon>Plebeiibacterium</taxon>
    </lineage>
</organism>
<dbReference type="Pfam" id="PF18962">
    <property type="entry name" value="Por_Secre_tail"/>
    <property type="match status" value="1"/>
</dbReference>
<evidence type="ECO:0000313" key="4">
    <source>
        <dbReference type="Proteomes" id="UP001209229"/>
    </source>
</evidence>
<evidence type="ECO:0000313" key="3">
    <source>
        <dbReference type="EMBL" id="MCW3787383.1"/>
    </source>
</evidence>
<keyword evidence="4" id="KW-1185">Reference proteome</keyword>
<dbReference type="InterPro" id="IPR026444">
    <property type="entry name" value="Secre_tail"/>
</dbReference>
<accession>A0AAE3SGK2</accession>
<dbReference type="EMBL" id="JAPDPJ010000028">
    <property type="protein sequence ID" value="MCW3787383.1"/>
    <property type="molecule type" value="Genomic_DNA"/>
</dbReference>
<dbReference type="Gene3D" id="2.60.40.4070">
    <property type="match status" value="1"/>
</dbReference>
<feature type="signal peptide" evidence="1">
    <location>
        <begin position="1"/>
        <end position="23"/>
    </location>
</feature>